<organism evidence="2 3">
    <name type="scientific">Blattamonas nauphoetae</name>
    <dbReference type="NCBI Taxonomy" id="2049346"/>
    <lineage>
        <taxon>Eukaryota</taxon>
        <taxon>Metamonada</taxon>
        <taxon>Preaxostyla</taxon>
        <taxon>Oxymonadida</taxon>
        <taxon>Blattamonas</taxon>
    </lineage>
</organism>
<comment type="caution">
    <text evidence="2">The sequence shown here is derived from an EMBL/GenBank/DDBJ whole genome shotgun (WGS) entry which is preliminary data.</text>
</comment>
<evidence type="ECO:0000313" key="3">
    <source>
        <dbReference type="Proteomes" id="UP001281761"/>
    </source>
</evidence>
<protein>
    <submittedName>
        <fullName evidence="2">Uncharacterized protein</fullName>
    </submittedName>
</protein>
<feature type="region of interest" description="Disordered" evidence="1">
    <location>
        <begin position="1"/>
        <end position="42"/>
    </location>
</feature>
<feature type="region of interest" description="Disordered" evidence="1">
    <location>
        <begin position="120"/>
        <end position="161"/>
    </location>
</feature>
<feature type="region of interest" description="Disordered" evidence="1">
    <location>
        <begin position="269"/>
        <end position="295"/>
    </location>
</feature>
<evidence type="ECO:0000256" key="1">
    <source>
        <dbReference type="SAM" id="MobiDB-lite"/>
    </source>
</evidence>
<dbReference type="EMBL" id="JARBJD010000022">
    <property type="protein sequence ID" value="KAK2960571.1"/>
    <property type="molecule type" value="Genomic_DNA"/>
</dbReference>
<feature type="compositionally biased region" description="Polar residues" evidence="1">
    <location>
        <begin position="211"/>
        <end position="248"/>
    </location>
</feature>
<proteinExistence type="predicted"/>
<evidence type="ECO:0000313" key="2">
    <source>
        <dbReference type="EMBL" id="KAK2960571.1"/>
    </source>
</evidence>
<keyword evidence="3" id="KW-1185">Reference proteome</keyword>
<feature type="region of interest" description="Disordered" evidence="1">
    <location>
        <begin position="625"/>
        <end position="655"/>
    </location>
</feature>
<name>A0ABQ9YA06_9EUKA</name>
<dbReference type="Proteomes" id="UP001281761">
    <property type="component" value="Unassembled WGS sequence"/>
</dbReference>
<feature type="compositionally biased region" description="Polar residues" evidence="1">
    <location>
        <begin position="625"/>
        <end position="644"/>
    </location>
</feature>
<feature type="compositionally biased region" description="Polar residues" evidence="1">
    <location>
        <begin position="275"/>
        <end position="289"/>
    </location>
</feature>
<accession>A0ABQ9YA06</accession>
<gene>
    <name evidence="2" type="ORF">BLNAU_4469</name>
</gene>
<feature type="region of interest" description="Disordered" evidence="1">
    <location>
        <begin position="205"/>
        <end position="252"/>
    </location>
</feature>
<reference evidence="2 3" key="1">
    <citation type="journal article" date="2022" name="bioRxiv">
        <title>Genomics of Preaxostyla Flagellates Illuminates Evolutionary Transitions and the Path Towards Mitochondrial Loss.</title>
        <authorList>
            <person name="Novak L.V.F."/>
            <person name="Treitli S.C."/>
            <person name="Pyrih J."/>
            <person name="Halakuc P."/>
            <person name="Pipaliya S.V."/>
            <person name="Vacek V."/>
            <person name="Brzon O."/>
            <person name="Soukal P."/>
            <person name="Eme L."/>
            <person name="Dacks J.B."/>
            <person name="Karnkowska A."/>
            <person name="Elias M."/>
            <person name="Hampl V."/>
        </authorList>
    </citation>
    <scope>NUCLEOTIDE SEQUENCE [LARGE SCALE GENOMIC DNA]</scope>
    <source>
        <strain evidence="2">NAU3</strain>
        <tissue evidence="2">Gut</tissue>
    </source>
</reference>
<sequence>MNHQHESSDSLGHLSPTPKIRKNSPNTNVIRRTHLSRLEPTVNSMLSTAMETLSRTSQNNGTSNTVTNKQTVRDKSVDKVLDIWEQDEAGNEKQFSNMLKEMRTLIDPASAQQQKTLNRIQTNPGNPMAVRPRIGVPPPNSRKQIGSRLESSHVPVKQSMDKQISALRTKVAGGKTDLAEDDVILAASRYSHNRRIQRRRERFIRQQLEQTSSTDPKDGTQQLERSKSVPPTTETPQSQRSRSPITTSPERDTVFLTGVNVDEDLNAITPHRSESPINSHSPSYIPSKTNNRRRQANSVNGGFLTREEKRQLYSSPSRMSSHNPSVSEDRRLITPLIQTSLEMIHRNKLVVDDVRQRQAEIERQQRIKQRMVHKKHEDLLSNPDLTPQSHGAYNSTSALRQNQIRWQILITSFSRIAILQDVLSEDRARRDLRDAQQHVEDEKLVIKKRNRMKERQSHLAKSWMTLSRAIGRYITTFRAKKRTQNIDMILGFLEELKQQNHLVQTIKNYRSQVMRAQTIARNYALCRIARRSAAMAMWKEEEGILLKNQKRRPVDEKHYPRYRDSGTSALISSLLGGPTAQASESARSNKNVLPNGVTLLPVLFATPKPQKKEPTAEFLGVIPPTSTEVTPSPATPQHSLNSYLSVGPSGPASGNLKPLGGPRLSMRGLGRKASLRNPTRSPGRKEMFSEELKLDIIKKQMNKYRTDWIIENLYPRKRPAYLPQEETTNKNLIVRYTDWGATFQPQFQFFRLLRSDLPLLIIQAYEKITETPMQLPTKLMTKAQKERVEKVLNLKPGSMEEGE</sequence>